<name>A1VP00_POLNA</name>
<dbReference type="InterPro" id="IPR013118">
    <property type="entry name" value="Mannitol_DH_C"/>
</dbReference>
<organism evidence="5 6">
    <name type="scientific">Polaromonas naphthalenivorans (strain CJ2)</name>
    <dbReference type="NCBI Taxonomy" id="365044"/>
    <lineage>
        <taxon>Bacteria</taxon>
        <taxon>Pseudomonadati</taxon>
        <taxon>Pseudomonadota</taxon>
        <taxon>Betaproteobacteria</taxon>
        <taxon>Burkholderiales</taxon>
        <taxon>Comamonadaceae</taxon>
        <taxon>Polaromonas</taxon>
    </lineage>
</organism>
<sequence>MAQPILQFGTSRFMQAHVDLFVSQALNEEDGAGSALGGITVVQTTSSPASTVRVAALASGAGYPVRIRGLADGQRIDRAVQCMAVREALHAATHWPALRQAVAREVQVIVSNTADRGYQLDDADDAEGAALLAPGHAAPASFPAKLLVLLHGRWQQRLDAPLTLLPCELIERNGDVLRDLVISLARRWGLPDGFADWLKAHCVWANSLVDRIVSEALQPVGAVAEPYALWAIERQPGLVLPCRHPAIVLTDDLDHHERLKLFLLNAGHTYLAERWAALGRPTEQTVREAMADPEQRAELEALWAEDIVPVFDALGQRADAEAYRVQLRERFENPFLNHRIADIAQNHAQKKLRRLGPVVALAQELGLHSLAQTRLRAALATA</sequence>
<evidence type="ECO:0000313" key="5">
    <source>
        <dbReference type="EMBL" id="ABM37378.1"/>
    </source>
</evidence>
<dbReference type="GO" id="GO:0016491">
    <property type="term" value="F:oxidoreductase activity"/>
    <property type="evidence" value="ECO:0007669"/>
    <property type="project" value="UniProtKB-KW"/>
</dbReference>
<dbReference type="Pfam" id="PF01232">
    <property type="entry name" value="Mannitol_dh"/>
    <property type="match status" value="1"/>
</dbReference>
<feature type="domain" description="Mannitol dehydrogenase N-terminal" evidence="3">
    <location>
        <begin position="5"/>
        <end position="234"/>
    </location>
</feature>
<reference evidence="6" key="1">
    <citation type="journal article" date="2009" name="Environ. Microbiol.">
        <title>The genome of Polaromonas naphthalenivorans strain CJ2, isolated from coal tar-contaminated sediment, reveals physiological and metabolic versatility and evolution through extensive horizontal gene transfer.</title>
        <authorList>
            <person name="Yagi J.M."/>
            <person name="Sims D."/>
            <person name="Brettin T."/>
            <person name="Bruce D."/>
            <person name="Madsen E.L."/>
        </authorList>
    </citation>
    <scope>NUCLEOTIDE SEQUENCE [LARGE SCALE GENOMIC DNA]</scope>
    <source>
        <strain evidence="6">CJ2</strain>
    </source>
</reference>
<dbReference type="PANTHER" id="PTHR30524">
    <property type="entry name" value="MANNITOL-1-PHOSPHATE 5-DEHYDROGENASE"/>
    <property type="match status" value="1"/>
</dbReference>
<evidence type="ECO:0000256" key="2">
    <source>
        <dbReference type="ARBA" id="ARBA00023027"/>
    </source>
</evidence>
<evidence type="ECO:0000259" key="4">
    <source>
        <dbReference type="Pfam" id="PF08125"/>
    </source>
</evidence>
<dbReference type="RefSeq" id="WP_011801458.1">
    <property type="nucleotide sequence ID" value="NC_008781.1"/>
</dbReference>
<dbReference type="Proteomes" id="UP000000644">
    <property type="component" value="Chromosome"/>
</dbReference>
<protein>
    <submittedName>
        <fullName evidence="5">Mannitol dehydrogenase, C-terminal domain protein</fullName>
    </submittedName>
</protein>
<dbReference type="SUPFAM" id="SSF51735">
    <property type="entry name" value="NAD(P)-binding Rossmann-fold domains"/>
    <property type="match status" value="1"/>
</dbReference>
<dbReference type="EMBL" id="CP000529">
    <property type="protein sequence ID" value="ABM37378.1"/>
    <property type="molecule type" value="Genomic_DNA"/>
</dbReference>
<dbReference type="InterPro" id="IPR013328">
    <property type="entry name" value="6PGD_dom2"/>
</dbReference>
<dbReference type="Gene3D" id="1.10.1040.10">
    <property type="entry name" value="N-(1-d-carboxylethyl)-l-norvaline Dehydrogenase, domain 2"/>
    <property type="match status" value="1"/>
</dbReference>
<dbReference type="HOGENOM" id="CLU_027324_1_0_4"/>
<dbReference type="InterPro" id="IPR013131">
    <property type="entry name" value="Mannitol_DH_N"/>
</dbReference>
<gene>
    <name evidence="5" type="ordered locus">Pnap_2069</name>
</gene>
<dbReference type="InterPro" id="IPR008927">
    <property type="entry name" value="6-PGluconate_DH-like_C_sf"/>
</dbReference>
<dbReference type="KEGG" id="pna:Pnap_2069"/>
<proteinExistence type="predicted"/>
<dbReference type="AlphaFoldDB" id="A1VP00"/>
<keyword evidence="6" id="KW-1185">Reference proteome</keyword>
<dbReference type="Gene3D" id="3.40.50.720">
    <property type="entry name" value="NAD(P)-binding Rossmann-like Domain"/>
    <property type="match status" value="1"/>
</dbReference>
<dbReference type="OrthoDB" id="9768714at2"/>
<dbReference type="InterPro" id="IPR006162">
    <property type="entry name" value="Ppantetheine_attach_site"/>
</dbReference>
<dbReference type="PANTHER" id="PTHR30524:SF0">
    <property type="entry name" value="ALTRONATE OXIDOREDUCTASE-RELATED"/>
    <property type="match status" value="1"/>
</dbReference>
<dbReference type="SUPFAM" id="SSF48179">
    <property type="entry name" value="6-phosphogluconate dehydrogenase C-terminal domain-like"/>
    <property type="match status" value="1"/>
</dbReference>
<accession>A1VP00</accession>
<dbReference type="eggNOG" id="COG0246">
    <property type="taxonomic scope" value="Bacteria"/>
</dbReference>
<dbReference type="STRING" id="365044.Pnap_2069"/>
<dbReference type="InterPro" id="IPR036291">
    <property type="entry name" value="NAD(P)-bd_dom_sf"/>
</dbReference>
<dbReference type="PROSITE" id="PS00012">
    <property type="entry name" value="PHOSPHOPANTETHEINE"/>
    <property type="match status" value="1"/>
</dbReference>
<keyword evidence="1" id="KW-0560">Oxidoreductase</keyword>
<dbReference type="Pfam" id="PF08125">
    <property type="entry name" value="Mannitol_dh_C"/>
    <property type="match status" value="1"/>
</dbReference>
<evidence type="ECO:0000313" key="6">
    <source>
        <dbReference type="Proteomes" id="UP000000644"/>
    </source>
</evidence>
<feature type="domain" description="Mannitol dehydrogenase C-terminal" evidence="4">
    <location>
        <begin position="252"/>
        <end position="367"/>
    </location>
</feature>
<evidence type="ECO:0000259" key="3">
    <source>
        <dbReference type="Pfam" id="PF01232"/>
    </source>
</evidence>
<keyword evidence="2" id="KW-0520">NAD</keyword>
<evidence type="ECO:0000256" key="1">
    <source>
        <dbReference type="ARBA" id="ARBA00023002"/>
    </source>
</evidence>